<comment type="caution">
    <text evidence="1">The sequence shown here is derived from an EMBL/GenBank/DDBJ whole genome shotgun (WGS) entry which is preliminary data.</text>
</comment>
<name>A0A177JWF8_SPHYA</name>
<gene>
    <name evidence="1" type="ORF">AX777_20750</name>
</gene>
<accession>A0A177JWF8</accession>
<organism evidence="1 2">
    <name type="scientific">Sphingobium yanoikuyae</name>
    <name type="common">Sphingomonas yanoikuyae</name>
    <dbReference type="NCBI Taxonomy" id="13690"/>
    <lineage>
        <taxon>Bacteria</taxon>
        <taxon>Pseudomonadati</taxon>
        <taxon>Pseudomonadota</taxon>
        <taxon>Alphaproteobacteria</taxon>
        <taxon>Sphingomonadales</taxon>
        <taxon>Sphingomonadaceae</taxon>
        <taxon>Sphingobium</taxon>
    </lineage>
</organism>
<reference evidence="1 2" key="1">
    <citation type="submission" date="2016-02" db="EMBL/GenBank/DDBJ databases">
        <authorList>
            <person name="Wen L."/>
            <person name="He K."/>
            <person name="Yang H."/>
        </authorList>
    </citation>
    <scope>NUCLEOTIDE SEQUENCE [LARGE SCALE GENOMIC DNA]</scope>
    <source>
        <strain evidence="1 2">CD09_2</strain>
    </source>
</reference>
<dbReference type="OrthoDB" id="7478245at2"/>
<protein>
    <recommendedName>
        <fullName evidence="3">Nucleotidyl transferase AbiEii/AbiGii toxin family protein</fullName>
    </recommendedName>
</protein>
<evidence type="ECO:0008006" key="3">
    <source>
        <dbReference type="Google" id="ProtNLM"/>
    </source>
</evidence>
<dbReference type="EMBL" id="LSTR01000028">
    <property type="protein sequence ID" value="OAH44701.1"/>
    <property type="molecule type" value="Genomic_DNA"/>
</dbReference>
<proteinExistence type="predicted"/>
<dbReference type="RefSeq" id="WP_063976401.1">
    <property type="nucleotide sequence ID" value="NZ_LSTR01000028.1"/>
</dbReference>
<sequence length="266" mass="29761">MLDPEIVYDLAGILQLSDKAFIVGGQALNLWAERYSQVPQLAAYGPYTSKDIDYFGRREAAKKLADALGGTLRIPQADDHTPQTAVVTATIDGQEIEIDFLWHVKGVDADSLEKQAVEMQLTVRVAGKTGELRVPIMHPFHCMQSRLANVVDLRRDTDLSLRQLEASPIVLREYLSEVLNNGGHKHVTGVLQALYDYLLSDPVGRKAHKAMKNDPAAILDHFQNDERLDARWRELSLASMRRTLADRRTAWGAMIARIKRAVGSHQ</sequence>
<dbReference type="Proteomes" id="UP000077262">
    <property type="component" value="Unassembled WGS sequence"/>
</dbReference>
<evidence type="ECO:0000313" key="2">
    <source>
        <dbReference type="Proteomes" id="UP000077262"/>
    </source>
</evidence>
<evidence type="ECO:0000313" key="1">
    <source>
        <dbReference type="EMBL" id="OAH44701.1"/>
    </source>
</evidence>
<dbReference type="AlphaFoldDB" id="A0A177JWF8"/>